<feature type="transmembrane region" description="Helical" evidence="1">
    <location>
        <begin position="198"/>
        <end position="221"/>
    </location>
</feature>
<evidence type="ECO:0000313" key="4">
    <source>
        <dbReference type="Proteomes" id="UP001232725"/>
    </source>
</evidence>
<evidence type="ECO:0000259" key="2">
    <source>
        <dbReference type="SMART" id="SM00014"/>
    </source>
</evidence>
<organism evidence="3 4">
    <name type="scientific">Arthrobacter horti</name>
    <dbReference type="NCBI Taxonomy" id="3068273"/>
    <lineage>
        <taxon>Bacteria</taxon>
        <taxon>Bacillati</taxon>
        <taxon>Actinomycetota</taxon>
        <taxon>Actinomycetes</taxon>
        <taxon>Micrococcales</taxon>
        <taxon>Micrococcaceae</taxon>
        <taxon>Arthrobacter</taxon>
    </lineage>
</organism>
<feature type="transmembrane region" description="Helical" evidence="1">
    <location>
        <begin position="100"/>
        <end position="121"/>
    </location>
</feature>
<dbReference type="InterPro" id="IPR036938">
    <property type="entry name" value="PAP2/HPO_sf"/>
</dbReference>
<feature type="transmembrane region" description="Helical" evidence="1">
    <location>
        <begin position="76"/>
        <end position="93"/>
    </location>
</feature>
<sequence>MTEMTTAHSASSGIHRRARHPLTAVAVSVATGAVLLVLGLVMKANPADLPVVVALNQHHTGLVGTLTSGIYKALEPVYAVVLVAVLAAAVWAVSRSFKTAIAFGAVVGLTWLPSAILKYVVERPRPELSALSHPYSPWQTDASFPSGHTAFIVALTVTFCFLLRGTRWVPLVAALGTVATVVVGLAVMVNGLHYPTDVLASILWSLAMAPTARWIVVDLILARFGAKGRRRAAA</sequence>
<name>A0ABT9IT18_9MICC</name>
<keyword evidence="1" id="KW-0472">Membrane</keyword>
<comment type="caution">
    <text evidence="3">The sequence shown here is derived from an EMBL/GenBank/DDBJ whole genome shotgun (WGS) entry which is preliminary data.</text>
</comment>
<evidence type="ECO:0000256" key="1">
    <source>
        <dbReference type="SAM" id="Phobius"/>
    </source>
</evidence>
<dbReference type="EMBL" id="JAVALS010000020">
    <property type="protein sequence ID" value="MDP5228672.1"/>
    <property type="molecule type" value="Genomic_DNA"/>
</dbReference>
<keyword evidence="1" id="KW-1133">Transmembrane helix</keyword>
<dbReference type="Gene3D" id="1.20.144.10">
    <property type="entry name" value="Phosphatidic acid phosphatase type 2/haloperoxidase"/>
    <property type="match status" value="1"/>
</dbReference>
<dbReference type="SMART" id="SM00014">
    <property type="entry name" value="acidPPc"/>
    <property type="match status" value="1"/>
</dbReference>
<dbReference type="RefSeq" id="WP_305997717.1">
    <property type="nucleotide sequence ID" value="NZ_JAVALS010000020.1"/>
</dbReference>
<reference evidence="3 4" key="1">
    <citation type="submission" date="2023-08" db="EMBL/GenBank/DDBJ databases">
        <title>Arthrobacter horti sp. nov., isolated from forest soil.</title>
        <authorList>
            <person name="Park M."/>
        </authorList>
    </citation>
    <scope>NUCLEOTIDE SEQUENCE [LARGE SCALE GENOMIC DNA]</scope>
    <source>
        <strain evidence="3 4">YJM1</strain>
    </source>
</reference>
<evidence type="ECO:0000313" key="3">
    <source>
        <dbReference type="EMBL" id="MDP5228672.1"/>
    </source>
</evidence>
<keyword evidence="4" id="KW-1185">Reference proteome</keyword>
<proteinExistence type="predicted"/>
<dbReference type="Pfam" id="PF01569">
    <property type="entry name" value="PAP2"/>
    <property type="match status" value="1"/>
</dbReference>
<dbReference type="SUPFAM" id="SSF48317">
    <property type="entry name" value="Acid phosphatase/Vanadium-dependent haloperoxidase"/>
    <property type="match status" value="1"/>
</dbReference>
<feature type="domain" description="Phosphatidic acid phosphatase type 2/haloperoxidase" evidence="2">
    <location>
        <begin position="98"/>
        <end position="213"/>
    </location>
</feature>
<dbReference type="InterPro" id="IPR000326">
    <property type="entry name" value="PAP2/HPO"/>
</dbReference>
<dbReference type="CDD" id="cd01610">
    <property type="entry name" value="PAP2_like"/>
    <property type="match status" value="1"/>
</dbReference>
<feature type="transmembrane region" description="Helical" evidence="1">
    <location>
        <begin position="21"/>
        <end position="42"/>
    </location>
</feature>
<feature type="transmembrane region" description="Helical" evidence="1">
    <location>
        <begin position="170"/>
        <end position="192"/>
    </location>
</feature>
<dbReference type="Proteomes" id="UP001232725">
    <property type="component" value="Unassembled WGS sequence"/>
</dbReference>
<keyword evidence="1" id="KW-0812">Transmembrane</keyword>
<gene>
    <name evidence="3" type="ORF">Q9R02_16055</name>
</gene>
<accession>A0ABT9IT18</accession>
<feature type="transmembrane region" description="Helical" evidence="1">
    <location>
        <begin position="144"/>
        <end position="163"/>
    </location>
</feature>
<protein>
    <submittedName>
        <fullName evidence="3">Phosphatase PAP2 family protein</fullName>
    </submittedName>
</protein>